<feature type="transmembrane region" description="Helical" evidence="2">
    <location>
        <begin position="262"/>
        <end position="283"/>
    </location>
</feature>
<dbReference type="EMBL" id="FPJO01000023">
    <property type="protein sequence ID" value="SFY39261.1"/>
    <property type="molecule type" value="Genomic_DNA"/>
</dbReference>
<keyword evidence="3" id="KW-0732">Signal</keyword>
<evidence type="ECO:0000256" key="1">
    <source>
        <dbReference type="SAM" id="MobiDB-lite"/>
    </source>
</evidence>
<name>A0A1K2EWY4_STRAR</name>
<gene>
    <name evidence="4" type="ORF">SAMN02787144_102351</name>
</gene>
<evidence type="ECO:0008006" key="6">
    <source>
        <dbReference type="Google" id="ProtNLM"/>
    </source>
</evidence>
<evidence type="ECO:0000256" key="3">
    <source>
        <dbReference type="SAM" id="SignalP"/>
    </source>
</evidence>
<reference evidence="4 5" key="1">
    <citation type="submission" date="2016-11" db="EMBL/GenBank/DDBJ databases">
        <authorList>
            <person name="Jaros S."/>
            <person name="Januszkiewicz K."/>
            <person name="Wedrychowicz H."/>
        </authorList>
    </citation>
    <scope>NUCLEOTIDE SEQUENCE [LARGE SCALE GENOMIC DNA]</scope>
    <source>
        <strain evidence="4 5">OK807</strain>
    </source>
</reference>
<feature type="chain" id="PRO_5013267335" description="DUF916 domain-containing protein" evidence="3">
    <location>
        <begin position="29"/>
        <end position="321"/>
    </location>
</feature>
<dbReference type="AlphaFoldDB" id="A0A1K2EWY4"/>
<dbReference type="RefSeq" id="WP_072488327.1">
    <property type="nucleotide sequence ID" value="NZ_CP108276.1"/>
</dbReference>
<dbReference type="Proteomes" id="UP000181909">
    <property type="component" value="Unassembled WGS sequence"/>
</dbReference>
<dbReference type="STRING" id="1893.SAMN02787144_102351"/>
<proteinExistence type="predicted"/>
<keyword evidence="2" id="KW-0472">Membrane</keyword>
<feature type="compositionally biased region" description="Gly residues" evidence="1">
    <location>
        <begin position="88"/>
        <end position="99"/>
    </location>
</feature>
<accession>A0A1K2EWY4</accession>
<keyword evidence="2" id="KW-1133">Transmembrane helix</keyword>
<sequence>MPSPTGHVARLALAVLLCALVMTPVAAAATGPASHPGAAAWTARPAGSGSGTGGRPYFYLEGPPGTVLQDRLSVTNPGRSPVTVRLGGADGTGGSGATGTGRWLRTAATEVTVPARTRADVPFTVTVPAGATPGDHSGAIVVRGGDRSVDVRVRLRVGGPTLAALTVEDVTVSGRAIHYTLVNRGNAVLAPRIDVRADGLFGTLLRREARTLPVRVRPGQRVRLTEPWRDVPALDSATVRLRVTAAGGAHGEATARAVFVPWAPLTAGALLVPVAAGAGAYALRRRRARDRRPDDDERPGRSPGDRQHSGSRHLAKAGAES</sequence>
<feature type="region of interest" description="Disordered" evidence="1">
    <location>
        <begin position="79"/>
        <end position="101"/>
    </location>
</feature>
<evidence type="ECO:0000313" key="4">
    <source>
        <dbReference type="EMBL" id="SFY39261.1"/>
    </source>
</evidence>
<protein>
    <recommendedName>
        <fullName evidence="6">DUF916 domain-containing protein</fullName>
    </recommendedName>
</protein>
<dbReference type="OrthoDB" id="4336304at2"/>
<feature type="compositionally biased region" description="Basic and acidic residues" evidence="1">
    <location>
        <begin position="291"/>
        <end position="308"/>
    </location>
</feature>
<organism evidence="4 5">
    <name type="scientific">Streptomyces atratus</name>
    <dbReference type="NCBI Taxonomy" id="1893"/>
    <lineage>
        <taxon>Bacteria</taxon>
        <taxon>Bacillati</taxon>
        <taxon>Actinomycetota</taxon>
        <taxon>Actinomycetes</taxon>
        <taxon>Kitasatosporales</taxon>
        <taxon>Streptomycetaceae</taxon>
        <taxon>Streptomyces</taxon>
    </lineage>
</organism>
<feature type="region of interest" description="Disordered" evidence="1">
    <location>
        <begin position="284"/>
        <end position="321"/>
    </location>
</feature>
<evidence type="ECO:0000313" key="5">
    <source>
        <dbReference type="Proteomes" id="UP000181909"/>
    </source>
</evidence>
<feature type="signal peptide" evidence="3">
    <location>
        <begin position="1"/>
        <end position="28"/>
    </location>
</feature>
<keyword evidence="2" id="KW-0812">Transmembrane</keyword>
<evidence type="ECO:0000256" key="2">
    <source>
        <dbReference type="SAM" id="Phobius"/>
    </source>
</evidence>